<evidence type="ECO:0000259" key="1">
    <source>
        <dbReference type="Pfam" id="PF13460"/>
    </source>
</evidence>
<dbReference type="PANTHER" id="PTHR15020:SF50">
    <property type="entry name" value="UPF0659 PROTEIN YMR090W"/>
    <property type="match status" value="1"/>
</dbReference>
<dbReference type="Pfam" id="PF13460">
    <property type="entry name" value="NAD_binding_10"/>
    <property type="match status" value="1"/>
</dbReference>
<dbReference type="RefSeq" id="WP_003617738.1">
    <property type="nucleotide sequence ID" value="NZ_BJNN01000121.1"/>
</dbReference>
<dbReference type="PANTHER" id="PTHR15020">
    <property type="entry name" value="FLAVIN REDUCTASE-RELATED"/>
    <property type="match status" value="1"/>
</dbReference>
<name>A0ABQ0SGG1_NOVHA</name>
<dbReference type="SUPFAM" id="SSF51735">
    <property type="entry name" value="NAD(P)-binding Rossmann-fold domains"/>
    <property type="match status" value="1"/>
</dbReference>
<keyword evidence="3" id="KW-1185">Reference proteome</keyword>
<dbReference type="Proteomes" id="UP000319478">
    <property type="component" value="Unassembled WGS sequence"/>
</dbReference>
<protein>
    <submittedName>
        <fullName evidence="2">NADH-flavin reductase</fullName>
    </submittedName>
</protein>
<evidence type="ECO:0000313" key="3">
    <source>
        <dbReference type="Proteomes" id="UP000319478"/>
    </source>
</evidence>
<sequence length="218" mass="23471">MKVLVLGATGGTGQRIVQEALAQGYKVTALVRSLTKGEAIFPNIKTLFPELKLIQGDALDREAVAGALSGCDGVISALGTGLSLFHEVTVLSDATRTMIEAMRQQSVHRLVCITGMGAGDSRGHGGFIYDRLILPFVLGKIYRDKDRQEAEIRASNLDWTIVRPSYLTNGPATGNIRVTTNLAGIRGGSIARADVANFVVGEFLQKKWLYKSPIITNL</sequence>
<reference evidence="2 3" key="1">
    <citation type="submission" date="2019-06" db="EMBL/GenBank/DDBJ databases">
        <title>Whole genome shotgun sequence of Komagataeibacter hansenii NBRC 14820.</title>
        <authorList>
            <person name="Hosoyama A."/>
            <person name="Uohara A."/>
            <person name="Ohji S."/>
            <person name="Ichikawa N."/>
        </authorList>
    </citation>
    <scope>NUCLEOTIDE SEQUENCE [LARGE SCALE GENOMIC DNA]</scope>
    <source>
        <strain evidence="2 3">NBRC 14820</strain>
    </source>
</reference>
<dbReference type="CDD" id="cd05244">
    <property type="entry name" value="BVR-B_like_SDR_a"/>
    <property type="match status" value="1"/>
</dbReference>
<organism evidence="2 3">
    <name type="scientific">Novacetimonas hansenii</name>
    <name type="common">Komagataeibacter hansenii</name>
    <dbReference type="NCBI Taxonomy" id="436"/>
    <lineage>
        <taxon>Bacteria</taxon>
        <taxon>Pseudomonadati</taxon>
        <taxon>Pseudomonadota</taxon>
        <taxon>Alphaproteobacteria</taxon>
        <taxon>Acetobacterales</taxon>
        <taxon>Acetobacteraceae</taxon>
        <taxon>Novacetimonas</taxon>
    </lineage>
</organism>
<accession>A0ABQ0SGG1</accession>
<dbReference type="InterPro" id="IPR016040">
    <property type="entry name" value="NAD(P)-bd_dom"/>
</dbReference>
<comment type="caution">
    <text evidence="2">The sequence shown here is derived from an EMBL/GenBank/DDBJ whole genome shotgun (WGS) entry which is preliminary data.</text>
</comment>
<evidence type="ECO:0000313" key="2">
    <source>
        <dbReference type="EMBL" id="GEC64450.1"/>
    </source>
</evidence>
<proteinExistence type="predicted"/>
<gene>
    <name evidence="2" type="ORF">GHA01_22990</name>
</gene>
<dbReference type="InterPro" id="IPR036291">
    <property type="entry name" value="NAD(P)-bd_dom_sf"/>
</dbReference>
<dbReference type="EMBL" id="BJNN01000121">
    <property type="protein sequence ID" value="GEC64450.1"/>
    <property type="molecule type" value="Genomic_DNA"/>
</dbReference>
<feature type="domain" description="NAD(P)-binding" evidence="1">
    <location>
        <begin position="7"/>
        <end position="201"/>
    </location>
</feature>
<dbReference type="Gene3D" id="3.40.50.720">
    <property type="entry name" value="NAD(P)-binding Rossmann-like Domain"/>
    <property type="match status" value="1"/>
</dbReference>